<dbReference type="EMBL" id="RSEB01000001">
    <property type="protein sequence ID" value="RRS02037.1"/>
    <property type="molecule type" value="Genomic_DNA"/>
</dbReference>
<evidence type="ECO:0000313" key="3">
    <source>
        <dbReference type="Proteomes" id="UP000277256"/>
    </source>
</evidence>
<dbReference type="Proteomes" id="UP000277256">
    <property type="component" value="Unassembled WGS sequence"/>
</dbReference>
<reference evidence="2 3" key="1">
    <citation type="submission" date="2018-12" db="EMBL/GenBank/DDBJ databases">
        <title>Glycomyces sp. YIM 121974 draft genome.</title>
        <authorList>
            <person name="Li Q."/>
        </authorList>
    </citation>
    <scope>NUCLEOTIDE SEQUENCE [LARGE SCALE GENOMIC DNA]</scope>
    <source>
        <strain evidence="2 3">YIM 121974</strain>
    </source>
</reference>
<protein>
    <submittedName>
        <fullName evidence="2">Uncharacterized protein</fullName>
    </submittedName>
</protein>
<evidence type="ECO:0000313" key="2">
    <source>
        <dbReference type="EMBL" id="RRS02037.1"/>
    </source>
</evidence>
<keyword evidence="1" id="KW-0472">Membrane</keyword>
<proteinExistence type="predicted"/>
<dbReference type="RefSeq" id="WP_125246512.1">
    <property type="nucleotide sequence ID" value="NZ_RSEB01000001.1"/>
</dbReference>
<comment type="caution">
    <text evidence="2">The sequence shown here is derived from an EMBL/GenBank/DDBJ whole genome shotgun (WGS) entry which is preliminary data.</text>
</comment>
<keyword evidence="3" id="KW-1185">Reference proteome</keyword>
<feature type="transmembrane region" description="Helical" evidence="1">
    <location>
        <begin position="6"/>
        <end position="26"/>
    </location>
</feature>
<name>A0A426V566_9ACTN</name>
<accession>A0A426V566</accession>
<keyword evidence="1" id="KW-1133">Transmembrane helix</keyword>
<gene>
    <name evidence="2" type="ORF">EIW28_04685</name>
</gene>
<organism evidence="2 3">
    <name type="scientific">Glycomyces terrestris</name>
    <dbReference type="NCBI Taxonomy" id="2493553"/>
    <lineage>
        <taxon>Bacteria</taxon>
        <taxon>Bacillati</taxon>
        <taxon>Actinomycetota</taxon>
        <taxon>Actinomycetes</taxon>
        <taxon>Glycomycetales</taxon>
        <taxon>Glycomycetaceae</taxon>
        <taxon>Glycomyces</taxon>
    </lineage>
</organism>
<sequence length="86" mass="9331">MDFQDWLILFGAPILVVVTVFTVVFLRHPRPQSRYRAGRPYDFKPVWFVARSVAAPGDTGSHAAALDAAHGEALASGPKGGSHGKW</sequence>
<dbReference type="OrthoDB" id="5193416at2"/>
<dbReference type="AlphaFoldDB" id="A0A426V566"/>
<evidence type="ECO:0000256" key="1">
    <source>
        <dbReference type="SAM" id="Phobius"/>
    </source>
</evidence>
<keyword evidence="1" id="KW-0812">Transmembrane</keyword>